<dbReference type="Pfam" id="PF00005">
    <property type="entry name" value="ABC_tran"/>
    <property type="match status" value="1"/>
</dbReference>
<dbReference type="NCBIfam" id="TIGR01727">
    <property type="entry name" value="oligo_HPY"/>
    <property type="match status" value="1"/>
</dbReference>
<proteinExistence type="inferred from homology"/>
<dbReference type="InterPro" id="IPR003439">
    <property type="entry name" value="ABC_transporter-like_ATP-bd"/>
</dbReference>
<dbReference type="GO" id="GO:0016887">
    <property type="term" value="F:ATP hydrolysis activity"/>
    <property type="evidence" value="ECO:0007669"/>
    <property type="project" value="InterPro"/>
</dbReference>
<comment type="subcellular location">
    <subcellularLocation>
        <location evidence="1">Cell inner membrane</location>
        <topology evidence="1">Peripheral membrane protein</topology>
    </subcellularLocation>
</comment>
<dbReference type="PANTHER" id="PTHR43297">
    <property type="entry name" value="OLIGOPEPTIDE TRANSPORT ATP-BINDING PROTEIN APPD"/>
    <property type="match status" value="1"/>
</dbReference>
<dbReference type="PROSITE" id="PS00211">
    <property type="entry name" value="ABC_TRANSPORTER_1"/>
    <property type="match status" value="1"/>
</dbReference>
<keyword evidence="3" id="KW-0813">Transport</keyword>
<accession>A0A194AGK9</accession>
<dbReference type="Pfam" id="PF08352">
    <property type="entry name" value="oligo_HPY"/>
    <property type="match status" value="1"/>
</dbReference>
<dbReference type="CDD" id="cd03257">
    <property type="entry name" value="ABC_NikE_OppD_transporters"/>
    <property type="match status" value="1"/>
</dbReference>
<dbReference type="InterPro" id="IPR050388">
    <property type="entry name" value="ABC_Ni/Peptide_Import"/>
</dbReference>
<dbReference type="AlphaFoldDB" id="A0A194AGK9"/>
<evidence type="ECO:0000256" key="6">
    <source>
        <dbReference type="ARBA" id="ARBA00022840"/>
    </source>
</evidence>
<name>A0A194AGK9_9BACT</name>
<dbReference type="GO" id="GO:0005886">
    <property type="term" value="C:plasma membrane"/>
    <property type="evidence" value="ECO:0007669"/>
    <property type="project" value="UniProtKB-SubCell"/>
</dbReference>
<dbReference type="FunFam" id="3.40.50.300:FF:000016">
    <property type="entry name" value="Oligopeptide ABC transporter ATP-binding component"/>
    <property type="match status" value="1"/>
</dbReference>
<dbReference type="OrthoDB" id="9809450at2"/>
<evidence type="ECO:0000313" key="10">
    <source>
        <dbReference type="Proteomes" id="UP000095200"/>
    </source>
</evidence>
<keyword evidence="5" id="KW-0547">Nucleotide-binding</keyword>
<evidence type="ECO:0000256" key="1">
    <source>
        <dbReference type="ARBA" id="ARBA00004417"/>
    </source>
</evidence>
<evidence type="ECO:0000259" key="8">
    <source>
        <dbReference type="PROSITE" id="PS50893"/>
    </source>
</evidence>
<dbReference type="SMART" id="SM00382">
    <property type="entry name" value="AAA"/>
    <property type="match status" value="1"/>
</dbReference>
<evidence type="ECO:0000256" key="4">
    <source>
        <dbReference type="ARBA" id="ARBA00022475"/>
    </source>
</evidence>
<dbReference type="SUPFAM" id="SSF52540">
    <property type="entry name" value="P-loop containing nucleoside triphosphate hydrolases"/>
    <property type="match status" value="1"/>
</dbReference>
<keyword evidence="4" id="KW-1003">Cell membrane</keyword>
<keyword evidence="6 9" id="KW-0067">ATP-binding</keyword>
<evidence type="ECO:0000256" key="2">
    <source>
        <dbReference type="ARBA" id="ARBA00005417"/>
    </source>
</evidence>
<keyword evidence="7" id="KW-0472">Membrane</keyword>
<dbReference type="InterPro" id="IPR013563">
    <property type="entry name" value="Oligopep_ABC_C"/>
</dbReference>
<comment type="caution">
    <text evidence="9">The sequence shown here is derived from an EMBL/GenBank/DDBJ whole genome shotgun (WGS) entry which is preliminary data.</text>
</comment>
<protein>
    <submittedName>
        <fullName evidence="9">Peptide ABC transporter ATP-binding protein</fullName>
    </submittedName>
</protein>
<keyword evidence="10" id="KW-1185">Reference proteome</keyword>
<feature type="domain" description="ABC transporter" evidence="8">
    <location>
        <begin position="5"/>
        <end position="256"/>
    </location>
</feature>
<gene>
    <name evidence="9" type="ORF">DPF_0613</name>
</gene>
<dbReference type="PROSITE" id="PS50893">
    <property type="entry name" value="ABC_TRANSPORTER_2"/>
    <property type="match status" value="1"/>
</dbReference>
<dbReference type="EMBL" id="BDFE01000008">
    <property type="protein sequence ID" value="GAU07914.1"/>
    <property type="molecule type" value="Genomic_DNA"/>
</dbReference>
<dbReference type="STRING" id="1592317.DPF_0613"/>
<evidence type="ECO:0000256" key="7">
    <source>
        <dbReference type="ARBA" id="ARBA00023136"/>
    </source>
</evidence>
<reference evidence="10" key="1">
    <citation type="submission" date="2016-06" db="EMBL/GenBank/DDBJ databases">
        <title>Draft genome sequence of Desulfoplanes formicivorans strain Pf12B.</title>
        <authorList>
            <person name="Watanabe M."/>
            <person name="Kojima H."/>
            <person name="Fukui M."/>
        </authorList>
    </citation>
    <scope>NUCLEOTIDE SEQUENCE [LARGE SCALE GENOMIC DNA]</scope>
    <source>
        <strain evidence="10">Pf12B</strain>
    </source>
</reference>
<dbReference type="InterPro" id="IPR003593">
    <property type="entry name" value="AAA+_ATPase"/>
</dbReference>
<dbReference type="InterPro" id="IPR027417">
    <property type="entry name" value="P-loop_NTPase"/>
</dbReference>
<evidence type="ECO:0000256" key="3">
    <source>
        <dbReference type="ARBA" id="ARBA00022448"/>
    </source>
</evidence>
<evidence type="ECO:0000313" key="9">
    <source>
        <dbReference type="EMBL" id="GAU07914.1"/>
    </source>
</evidence>
<comment type="similarity">
    <text evidence="2">Belongs to the ABC transporter superfamily.</text>
</comment>
<dbReference type="InterPro" id="IPR017871">
    <property type="entry name" value="ABC_transporter-like_CS"/>
</dbReference>
<dbReference type="RefSeq" id="WP_069857412.1">
    <property type="nucleotide sequence ID" value="NZ_BDFE01000008.1"/>
</dbReference>
<dbReference type="Gene3D" id="3.40.50.300">
    <property type="entry name" value="P-loop containing nucleotide triphosphate hydrolases"/>
    <property type="match status" value="1"/>
</dbReference>
<dbReference type="GO" id="GO:0005524">
    <property type="term" value="F:ATP binding"/>
    <property type="evidence" value="ECO:0007669"/>
    <property type="project" value="UniProtKB-KW"/>
</dbReference>
<organism evidence="9 10">
    <name type="scientific">Desulfoplanes formicivorans</name>
    <dbReference type="NCBI Taxonomy" id="1592317"/>
    <lineage>
        <taxon>Bacteria</taxon>
        <taxon>Pseudomonadati</taxon>
        <taxon>Thermodesulfobacteriota</taxon>
        <taxon>Desulfovibrionia</taxon>
        <taxon>Desulfovibrionales</taxon>
        <taxon>Desulfoplanaceae</taxon>
        <taxon>Desulfoplanes</taxon>
    </lineage>
</organism>
<evidence type="ECO:0000256" key="5">
    <source>
        <dbReference type="ARBA" id="ARBA00022741"/>
    </source>
</evidence>
<dbReference type="PANTHER" id="PTHR43297:SF2">
    <property type="entry name" value="DIPEPTIDE TRANSPORT ATP-BINDING PROTEIN DPPD"/>
    <property type="match status" value="1"/>
</dbReference>
<dbReference type="Proteomes" id="UP000095200">
    <property type="component" value="Unassembled WGS sequence"/>
</dbReference>
<sequence>MGSLLHVNALSTHIFSSRGIAKPVDRVTLHLDEGKTLGIVGESGCGKSMLALSLMGIVPYPPAKVVGGEIFFKGRDLLKLSERAMQNIRGRDLAMIFQEPMTSLNPVFRVGDQIAETVRHHLGMSKKQGLDRAVSLLGQVGISSPERRIMDFPHQMSGGMRQRVMIAMALACNPSLLVADEPTTALDVTIQAQILKLIRSLRSEYGTSVILITHDLGVVAENCDHVAVMYAGIMMEMCTVGDLFADPLHPYTKGLMACVPRIDDTSGRKLATIPGVVPGLLDLPAGCPFSNRCNRVFDRCLAERPPRLFPLRGHMVRCWLYDR</sequence>
<dbReference type="GO" id="GO:0015833">
    <property type="term" value="P:peptide transport"/>
    <property type="evidence" value="ECO:0007669"/>
    <property type="project" value="InterPro"/>
</dbReference>